<dbReference type="Proteomes" id="UP001180081">
    <property type="component" value="Unassembled WGS sequence"/>
</dbReference>
<dbReference type="Gene3D" id="1.20.58.320">
    <property type="entry name" value="TPR-like"/>
    <property type="match status" value="1"/>
</dbReference>
<dbReference type="EMBL" id="JAUFPU010000018">
    <property type="protein sequence ID" value="MDN3578465.1"/>
    <property type="molecule type" value="Genomic_DNA"/>
</dbReference>
<comment type="caution">
    <text evidence="4">The sequence shown here is derived from an EMBL/GenBank/DDBJ whole genome shotgun (WGS) entry which is preliminary data.</text>
</comment>
<keyword evidence="5" id="KW-1185">Reference proteome</keyword>
<keyword evidence="1" id="KW-0808">Transferase</keyword>
<dbReference type="SUPFAM" id="SSF48452">
    <property type="entry name" value="TPR-like"/>
    <property type="match status" value="1"/>
</dbReference>
<dbReference type="PROSITE" id="PS51186">
    <property type="entry name" value="GNAT"/>
    <property type="match status" value="1"/>
</dbReference>
<evidence type="ECO:0000256" key="2">
    <source>
        <dbReference type="ARBA" id="ARBA00023315"/>
    </source>
</evidence>
<dbReference type="Gene3D" id="1.25.40.10">
    <property type="entry name" value="Tetratricopeptide repeat domain"/>
    <property type="match status" value="1"/>
</dbReference>
<name>A0ABT8B9L2_9NEIS</name>
<evidence type="ECO:0000256" key="1">
    <source>
        <dbReference type="ARBA" id="ARBA00022679"/>
    </source>
</evidence>
<accession>A0ABT8B9L2</accession>
<sequence>MLADAALIRPATLADCRRIAEIQVQSWQATYVGLLPAEALAALSIDQREARWQTLLPQGDSTTLVLEQAGRVVGWLSYGHCRDAGADACQGEIWAIYLDPAWLGQGLGRQLWQAGVAGLQAAGHTRISVWVAAGNGGAVDFYRAMGLAAEIDSLQPDEMAGHPVQMLRLSGAMDAAPPDTTAEIAAVLAFWFGDAAAPRPAWFQRDAAFDDAIIQRFGNLITAAQAGGLQRWRASPQGLLAYLLLLDQFCRNAFRQQPRAFLADPLALAAAQQAVAHGLDQQLSPLQRIFIYLPFEHAESLAMQDQAVVLFRALAADQPELSPYLDYAYRHREVIQRFGRFPHRNSVLGRPSSEAEIAYLAEPGSGF</sequence>
<dbReference type="SUPFAM" id="SSF55729">
    <property type="entry name" value="Acyl-CoA N-acyltransferases (Nat)"/>
    <property type="match status" value="1"/>
</dbReference>
<dbReference type="InterPro" id="IPR011990">
    <property type="entry name" value="TPR-like_helical_dom_sf"/>
</dbReference>
<evidence type="ECO:0000313" key="5">
    <source>
        <dbReference type="Proteomes" id="UP001180081"/>
    </source>
</evidence>
<organism evidence="4 5">
    <name type="scientific">Chitinimonas viridis</name>
    <dbReference type="NCBI Taxonomy" id="664880"/>
    <lineage>
        <taxon>Bacteria</taxon>
        <taxon>Pseudomonadati</taxon>
        <taxon>Pseudomonadota</taxon>
        <taxon>Betaproteobacteria</taxon>
        <taxon>Neisseriales</taxon>
        <taxon>Chitinibacteraceae</taxon>
        <taxon>Chitinimonas</taxon>
    </lineage>
</organism>
<dbReference type="InterPro" id="IPR000182">
    <property type="entry name" value="GNAT_dom"/>
</dbReference>
<reference evidence="4" key="1">
    <citation type="journal article" date="2014" name="Int. J. Syst. Evol. Microbiol.">
        <title>Complete genome of a new Firmicutes species belonging to the dominant human colonic microbiota ('Ruminococcus bicirculans') reveals two chromosomes and a selective capacity to utilize plant glucans.</title>
        <authorList>
            <consortium name="NISC Comparative Sequencing Program"/>
            <person name="Wegmann U."/>
            <person name="Louis P."/>
            <person name="Goesmann A."/>
            <person name="Henrissat B."/>
            <person name="Duncan S.H."/>
            <person name="Flint H.J."/>
        </authorList>
    </citation>
    <scope>NUCLEOTIDE SEQUENCE</scope>
    <source>
        <strain evidence="4">CECT 7703</strain>
    </source>
</reference>
<gene>
    <name evidence="4" type="ORF">QWZ03_16975</name>
</gene>
<dbReference type="Pfam" id="PF00583">
    <property type="entry name" value="Acetyltransf_1"/>
    <property type="match status" value="1"/>
</dbReference>
<dbReference type="CDD" id="cd04301">
    <property type="entry name" value="NAT_SF"/>
    <property type="match status" value="1"/>
</dbReference>
<protein>
    <submittedName>
        <fullName evidence="4">DUF924 family protein</fullName>
    </submittedName>
</protein>
<evidence type="ECO:0000259" key="3">
    <source>
        <dbReference type="PROSITE" id="PS51186"/>
    </source>
</evidence>
<dbReference type="InterPro" id="IPR016181">
    <property type="entry name" value="Acyl_CoA_acyltransferase"/>
</dbReference>
<dbReference type="RefSeq" id="WP_290333803.1">
    <property type="nucleotide sequence ID" value="NZ_JAUFPU010000018.1"/>
</dbReference>
<reference evidence="4" key="2">
    <citation type="submission" date="2023-06" db="EMBL/GenBank/DDBJ databases">
        <authorList>
            <person name="Lucena T."/>
            <person name="Sun Q."/>
        </authorList>
    </citation>
    <scope>NUCLEOTIDE SEQUENCE</scope>
    <source>
        <strain evidence="4">CECT 7703</strain>
    </source>
</reference>
<feature type="domain" description="N-acetyltransferase" evidence="3">
    <location>
        <begin position="6"/>
        <end position="168"/>
    </location>
</feature>
<dbReference type="Pfam" id="PF06041">
    <property type="entry name" value="DUF924"/>
    <property type="match status" value="1"/>
</dbReference>
<dbReference type="PANTHER" id="PTHR43877">
    <property type="entry name" value="AMINOALKYLPHOSPHONATE N-ACETYLTRANSFERASE-RELATED-RELATED"/>
    <property type="match status" value="1"/>
</dbReference>
<dbReference type="InterPro" id="IPR010323">
    <property type="entry name" value="DUF924"/>
</dbReference>
<keyword evidence="2" id="KW-0012">Acyltransferase</keyword>
<proteinExistence type="predicted"/>
<dbReference type="InterPro" id="IPR050832">
    <property type="entry name" value="Bact_Acetyltransf"/>
</dbReference>
<dbReference type="Gene3D" id="3.40.630.30">
    <property type="match status" value="1"/>
</dbReference>
<evidence type="ECO:0000313" key="4">
    <source>
        <dbReference type="EMBL" id="MDN3578465.1"/>
    </source>
</evidence>